<gene>
    <name evidence="1" type="ORF">G2W53_021347</name>
</gene>
<keyword evidence="2" id="KW-1185">Reference proteome</keyword>
<dbReference type="AlphaFoldDB" id="A0A834WJI1"/>
<dbReference type="EMBL" id="JAAIUW010000007">
    <property type="protein sequence ID" value="KAF7823203.1"/>
    <property type="molecule type" value="Genomic_DNA"/>
</dbReference>
<protein>
    <submittedName>
        <fullName evidence="1">Uncharacterized protein</fullName>
    </submittedName>
</protein>
<name>A0A834WJI1_9FABA</name>
<proteinExistence type="predicted"/>
<dbReference type="Proteomes" id="UP000634136">
    <property type="component" value="Unassembled WGS sequence"/>
</dbReference>
<reference evidence="1" key="1">
    <citation type="submission" date="2020-09" db="EMBL/GenBank/DDBJ databases">
        <title>Genome-Enabled Discovery of Anthraquinone Biosynthesis in Senna tora.</title>
        <authorList>
            <person name="Kang S.-H."/>
            <person name="Pandey R.P."/>
            <person name="Lee C.-M."/>
            <person name="Sim J.-S."/>
            <person name="Jeong J.-T."/>
            <person name="Choi B.-S."/>
            <person name="Jung M."/>
            <person name="Ginzburg D."/>
            <person name="Zhao K."/>
            <person name="Won S.Y."/>
            <person name="Oh T.-J."/>
            <person name="Yu Y."/>
            <person name="Kim N.-H."/>
            <person name="Lee O.R."/>
            <person name="Lee T.-H."/>
            <person name="Bashyal P."/>
            <person name="Kim T.-S."/>
            <person name="Lee W.-H."/>
            <person name="Kawkins C."/>
            <person name="Kim C.-K."/>
            <person name="Kim J.S."/>
            <person name="Ahn B.O."/>
            <person name="Rhee S.Y."/>
            <person name="Sohng J.K."/>
        </authorList>
    </citation>
    <scope>NUCLEOTIDE SEQUENCE</scope>
    <source>
        <tissue evidence="1">Leaf</tissue>
    </source>
</reference>
<sequence>MGRNNLKVSVESVVKKEEIVKDVGEEWRRGGVVKKLKVKILGRVRYSGGKSYWLTKYKLLKRIRRVGRDRHGGAVEVGRPDGEVVVGLDAGEYAPVKAAPAVVVVVAAGFGHAEMILSGFSQLDYI</sequence>
<comment type="caution">
    <text evidence="1">The sequence shown here is derived from an EMBL/GenBank/DDBJ whole genome shotgun (WGS) entry which is preliminary data.</text>
</comment>
<evidence type="ECO:0000313" key="1">
    <source>
        <dbReference type="EMBL" id="KAF7823203.1"/>
    </source>
</evidence>
<organism evidence="1 2">
    <name type="scientific">Senna tora</name>
    <dbReference type="NCBI Taxonomy" id="362788"/>
    <lineage>
        <taxon>Eukaryota</taxon>
        <taxon>Viridiplantae</taxon>
        <taxon>Streptophyta</taxon>
        <taxon>Embryophyta</taxon>
        <taxon>Tracheophyta</taxon>
        <taxon>Spermatophyta</taxon>
        <taxon>Magnoliopsida</taxon>
        <taxon>eudicotyledons</taxon>
        <taxon>Gunneridae</taxon>
        <taxon>Pentapetalae</taxon>
        <taxon>rosids</taxon>
        <taxon>fabids</taxon>
        <taxon>Fabales</taxon>
        <taxon>Fabaceae</taxon>
        <taxon>Caesalpinioideae</taxon>
        <taxon>Cassia clade</taxon>
        <taxon>Senna</taxon>
    </lineage>
</organism>
<accession>A0A834WJI1</accession>
<evidence type="ECO:0000313" key="2">
    <source>
        <dbReference type="Proteomes" id="UP000634136"/>
    </source>
</evidence>